<name>A0A318NXN1_SERPL</name>
<dbReference type="OrthoDB" id="8909923at2"/>
<accession>A0A318NXN1</accession>
<sequence>MSYSDISHAARKALKAIDESELEKCIDKCLCEEQSYYLQDFRLYDCGPYVTQQLFYFEKAVTALRVSKSSKKHEEARYTALKAGRDLTAVFSQMRAGVSEVEAEEITFRVDEQSFPPTTFSERLSVRISYSWRIDQNADWQFGNITFSYLAEERPSYFSVEPARKVSAARQKQEKQENLYQTWEYLKATCKESVHKYLKGGRDGSLIPKSFTVKNLNNFGANFWDRTGN</sequence>
<organism evidence="1 2">
    <name type="scientific">Serratia plymuthica</name>
    <dbReference type="NCBI Taxonomy" id="82996"/>
    <lineage>
        <taxon>Bacteria</taxon>
        <taxon>Pseudomonadati</taxon>
        <taxon>Pseudomonadota</taxon>
        <taxon>Gammaproteobacteria</taxon>
        <taxon>Enterobacterales</taxon>
        <taxon>Yersiniaceae</taxon>
        <taxon>Serratia</taxon>
    </lineage>
</organism>
<reference evidence="1 2" key="1">
    <citation type="submission" date="2017-11" db="EMBL/GenBank/DDBJ databases">
        <title>Genome sequence of the oocydin A producing rhizobacterium Serratia plymuthica 4Rx5.</title>
        <authorList>
            <person name="Matilla M.A."/>
            <person name="Udaondo Z."/>
            <person name="Salmond G.P.C."/>
        </authorList>
    </citation>
    <scope>NUCLEOTIDE SEQUENCE [LARGE SCALE GENOMIC DNA]</scope>
    <source>
        <strain evidence="1 2">4Rx5</strain>
    </source>
</reference>
<dbReference type="Proteomes" id="UP000248196">
    <property type="component" value="Unassembled WGS sequence"/>
</dbReference>
<comment type="caution">
    <text evidence="1">The sequence shown here is derived from an EMBL/GenBank/DDBJ whole genome shotgun (WGS) entry which is preliminary data.</text>
</comment>
<evidence type="ECO:0000313" key="2">
    <source>
        <dbReference type="Proteomes" id="UP000248196"/>
    </source>
</evidence>
<protein>
    <submittedName>
        <fullName evidence="1">Uncharacterized protein</fullName>
    </submittedName>
</protein>
<evidence type="ECO:0000313" key="1">
    <source>
        <dbReference type="EMBL" id="PYD38574.1"/>
    </source>
</evidence>
<dbReference type="RefSeq" id="WP_020453679.1">
    <property type="nucleotide sequence ID" value="NZ_PESE01000003.1"/>
</dbReference>
<proteinExistence type="predicted"/>
<dbReference type="AlphaFoldDB" id="A0A318NXN1"/>
<gene>
    <name evidence="1" type="ORF">CT690_12450</name>
</gene>
<dbReference type="EMBL" id="PESE01000003">
    <property type="protein sequence ID" value="PYD38574.1"/>
    <property type="molecule type" value="Genomic_DNA"/>
</dbReference>